<name>A0A8J3ZTI8_9ACTN</name>
<dbReference type="EMBL" id="BOPH01000031">
    <property type="protein sequence ID" value="GIJ67778.1"/>
    <property type="molecule type" value="Genomic_DNA"/>
</dbReference>
<proteinExistence type="predicted"/>
<accession>A0A8J3ZTI8</accession>
<organism evidence="1 2">
    <name type="scientific">Virgisporangium ochraceum</name>
    <dbReference type="NCBI Taxonomy" id="65505"/>
    <lineage>
        <taxon>Bacteria</taxon>
        <taxon>Bacillati</taxon>
        <taxon>Actinomycetota</taxon>
        <taxon>Actinomycetes</taxon>
        <taxon>Micromonosporales</taxon>
        <taxon>Micromonosporaceae</taxon>
        <taxon>Virgisporangium</taxon>
    </lineage>
</organism>
<sequence>MVDGWTVTTGDDGRPVYLRSFRVDGGQAVIRMTEGSVHLVTATPSAGYTVTTTQNEPGNLAVQFTEQNHYFVIHALWHNNAPFAQVSEVGS</sequence>
<protein>
    <submittedName>
        <fullName evidence="1">Uncharacterized protein</fullName>
    </submittedName>
</protein>
<keyword evidence="2" id="KW-1185">Reference proteome</keyword>
<dbReference type="AlphaFoldDB" id="A0A8J3ZTI8"/>
<comment type="caution">
    <text evidence="1">The sequence shown here is derived from an EMBL/GenBank/DDBJ whole genome shotgun (WGS) entry which is preliminary data.</text>
</comment>
<gene>
    <name evidence="1" type="ORF">Voc01_026950</name>
</gene>
<evidence type="ECO:0000313" key="1">
    <source>
        <dbReference type="EMBL" id="GIJ67778.1"/>
    </source>
</evidence>
<reference evidence="1" key="1">
    <citation type="submission" date="2021-01" db="EMBL/GenBank/DDBJ databases">
        <title>Whole genome shotgun sequence of Virgisporangium ochraceum NBRC 16418.</title>
        <authorList>
            <person name="Komaki H."/>
            <person name="Tamura T."/>
        </authorList>
    </citation>
    <scope>NUCLEOTIDE SEQUENCE</scope>
    <source>
        <strain evidence="1">NBRC 16418</strain>
    </source>
</reference>
<dbReference type="Proteomes" id="UP000635606">
    <property type="component" value="Unassembled WGS sequence"/>
</dbReference>
<evidence type="ECO:0000313" key="2">
    <source>
        <dbReference type="Proteomes" id="UP000635606"/>
    </source>
</evidence>